<evidence type="ECO:0000256" key="1">
    <source>
        <dbReference type="SAM" id="MobiDB-lite"/>
    </source>
</evidence>
<reference evidence="2" key="2">
    <citation type="submission" date="2020-06" db="EMBL/GenBank/DDBJ databases">
        <authorList>
            <person name="Sheffer M."/>
        </authorList>
    </citation>
    <scope>NUCLEOTIDE SEQUENCE</scope>
</reference>
<keyword evidence="3" id="KW-1185">Reference proteome</keyword>
<feature type="compositionally biased region" description="Basic and acidic residues" evidence="1">
    <location>
        <begin position="74"/>
        <end position="85"/>
    </location>
</feature>
<comment type="caution">
    <text evidence="2">The sequence shown here is derived from an EMBL/GenBank/DDBJ whole genome shotgun (WGS) entry which is preliminary data.</text>
</comment>
<dbReference type="EMBL" id="JABXBU010000002">
    <property type="protein sequence ID" value="KAF8793896.1"/>
    <property type="molecule type" value="Genomic_DNA"/>
</dbReference>
<name>A0A8T0FT10_ARGBR</name>
<dbReference type="Proteomes" id="UP000807504">
    <property type="component" value="Unassembled WGS sequence"/>
</dbReference>
<gene>
    <name evidence="2" type="ORF">HNY73_001928</name>
</gene>
<reference evidence="2" key="1">
    <citation type="journal article" date="2020" name="bioRxiv">
        <title>Chromosome-level reference genome of the European wasp spider Argiope bruennichi: a resource for studies on range expansion and evolutionary adaptation.</title>
        <authorList>
            <person name="Sheffer M.M."/>
            <person name="Hoppe A."/>
            <person name="Krehenwinkel H."/>
            <person name="Uhl G."/>
            <person name="Kuss A.W."/>
            <person name="Jensen L."/>
            <person name="Jensen C."/>
            <person name="Gillespie R.G."/>
            <person name="Hoff K.J."/>
            <person name="Prost S."/>
        </authorList>
    </citation>
    <scope>NUCLEOTIDE SEQUENCE</scope>
</reference>
<accession>A0A8T0FT10</accession>
<dbReference type="AlphaFoldDB" id="A0A8T0FT10"/>
<organism evidence="2 3">
    <name type="scientific">Argiope bruennichi</name>
    <name type="common">Wasp spider</name>
    <name type="synonym">Aranea bruennichi</name>
    <dbReference type="NCBI Taxonomy" id="94029"/>
    <lineage>
        <taxon>Eukaryota</taxon>
        <taxon>Metazoa</taxon>
        <taxon>Ecdysozoa</taxon>
        <taxon>Arthropoda</taxon>
        <taxon>Chelicerata</taxon>
        <taxon>Arachnida</taxon>
        <taxon>Araneae</taxon>
        <taxon>Araneomorphae</taxon>
        <taxon>Entelegynae</taxon>
        <taxon>Araneoidea</taxon>
        <taxon>Araneidae</taxon>
        <taxon>Argiope</taxon>
    </lineage>
</organism>
<proteinExistence type="predicted"/>
<feature type="compositionally biased region" description="Polar residues" evidence="1">
    <location>
        <begin position="87"/>
        <end position="98"/>
    </location>
</feature>
<protein>
    <submittedName>
        <fullName evidence="2">Uncharacterized protein</fullName>
    </submittedName>
</protein>
<sequence>MDLDNMDPIAKSDEIKRCKDAIFYGKKKVTEVCYMIRKDPNSRELATLEKNAQQELNKLYEKLRILTVNQHQGPRNDPDPLHDSAPRPTTKSVVSADSSPEKTPQKNTDATQPDEDMNVDDFIPVSPRKTAKRTLSTTNEPDIETANKYALLEDDKKQEITHSEDPKKAILRRTINGLEMMEDSGDLILNTRSRDWMVEGLIPDSTIDPLNIWTW</sequence>
<evidence type="ECO:0000313" key="3">
    <source>
        <dbReference type="Proteomes" id="UP000807504"/>
    </source>
</evidence>
<feature type="region of interest" description="Disordered" evidence="1">
    <location>
        <begin position="70"/>
        <end position="122"/>
    </location>
</feature>
<evidence type="ECO:0000313" key="2">
    <source>
        <dbReference type="EMBL" id="KAF8793896.1"/>
    </source>
</evidence>